<dbReference type="EMBL" id="UINC01054531">
    <property type="protein sequence ID" value="SVB72356.1"/>
    <property type="molecule type" value="Genomic_DNA"/>
</dbReference>
<dbReference type="AlphaFoldDB" id="A0A382GAT5"/>
<accession>A0A382GAT5</accession>
<feature type="domain" description="Luciferase-like" evidence="1">
    <location>
        <begin position="9"/>
        <end position="307"/>
    </location>
</feature>
<dbReference type="NCBIfam" id="TIGR03617">
    <property type="entry name" value="F420_MSMEG_2256"/>
    <property type="match status" value="1"/>
</dbReference>
<organism evidence="2">
    <name type="scientific">marine metagenome</name>
    <dbReference type="NCBI Taxonomy" id="408172"/>
    <lineage>
        <taxon>unclassified sequences</taxon>
        <taxon>metagenomes</taxon>
        <taxon>ecological metagenomes</taxon>
    </lineage>
</organism>
<reference evidence="2" key="1">
    <citation type="submission" date="2018-05" db="EMBL/GenBank/DDBJ databases">
        <authorList>
            <person name="Lanie J.A."/>
            <person name="Ng W.-L."/>
            <person name="Kazmierczak K.M."/>
            <person name="Andrzejewski T.M."/>
            <person name="Davidsen T.M."/>
            <person name="Wayne K.J."/>
            <person name="Tettelin H."/>
            <person name="Glass J.I."/>
            <person name="Rusch D."/>
            <person name="Podicherti R."/>
            <person name="Tsui H.-C.T."/>
            <person name="Winkler M.E."/>
        </authorList>
    </citation>
    <scope>NUCLEOTIDE SEQUENCE</scope>
</reference>
<evidence type="ECO:0000313" key="2">
    <source>
        <dbReference type="EMBL" id="SVB72356.1"/>
    </source>
</evidence>
<sequence length="317" mass="35454">MNFDLMVGGSSWKKIAELASRIDAAGFNGMLFTEGAQVPWMMIAAAATAAPRLEFTTGIAVAFPRSPMISAQIAWELAHNTQGQFRLGLGSQVRGHIERRYRAVWDRPAPQMRDYVEAFKACIRAFRRQEKLHHEGPYYNLSLLPGQWSPARHDYEDIKIDISAVGPYMCRVAGELCDGVHVHPMHSMAYIENRLLPELATGAKKAGRNLKDINLIIPVFAVPGDTPEERGAMINRAKTQIAFYGSTRNYAFQFDDLGFTGTTARLGQKMKAGDMQGMADTISDEMLEHFALVARWDDMADALINRYRGVAYRVVSY</sequence>
<evidence type="ECO:0000259" key="1">
    <source>
        <dbReference type="Pfam" id="PF00296"/>
    </source>
</evidence>
<dbReference type="CDD" id="cd01097">
    <property type="entry name" value="Tetrahydromethanopterin_reductase"/>
    <property type="match status" value="1"/>
</dbReference>
<dbReference type="InterPro" id="IPR019919">
    <property type="entry name" value="Lucif-like_OxRdtase_MSMEG_2256"/>
</dbReference>
<feature type="non-terminal residue" evidence="2">
    <location>
        <position position="317"/>
    </location>
</feature>
<dbReference type="InterPro" id="IPR011251">
    <property type="entry name" value="Luciferase-like_dom"/>
</dbReference>
<gene>
    <name evidence="2" type="ORF">METZ01_LOCUS225210</name>
</gene>
<dbReference type="Pfam" id="PF00296">
    <property type="entry name" value="Bac_luciferase"/>
    <property type="match status" value="1"/>
</dbReference>
<dbReference type="Gene3D" id="3.20.20.30">
    <property type="entry name" value="Luciferase-like domain"/>
    <property type="match status" value="1"/>
</dbReference>
<dbReference type="SUPFAM" id="SSF51679">
    <property type="entry name" value="Bacterial luciferase-like"/>
    <property type="match status" value="1"/>
</dbReference>
<protein>
    <recommendedName>
        <fullName evidence="1">Luciferase-like domain-containing protein</fullName>
    </recommendedName>
</protein>
<name>A0A382GAT5_9ZZZZ</name>
<proteinExistence type="predicted"/>
<dbReference type="InterPro" id="IPR036661">
    <property type="entry name" value="Luciferase-like_sf"/>
</dbReference>
<dbReference type="PANTHER" id="PTHR43244">
    <property type="match status" value="1"/>
</dbReference>
<dbReference type="GO" id="GO:0016705">
    <property type="term" value="F:oxidoreductase activity, acting on paired donors, with incorporation or reduction of molecular oxygen"/>
    <property type="evidence" value="ECO:0007669"/>
    <property type="project" value="InterPro"/>
</dbReference>
<dbReference type="PANTHER" id="PTHR43244:SF2">
    <property type="entry name" value="CONSERVED HYPOTHETICAL ALANINE AND PROLINE-RICH PROTEIN"/>
    <property type="match status" value="1"/>
</dbReference>
<dbReference type="InterPro" id="IPR050564">
    <property type="entry name" value="F420-G6PD/mer"/>
</dbReference>